<dbReference type="STRING" id="1817863.A2Y62_14470"/>
<dbReference type="Gene3D" id="2.130.10.130">
    <property type="entry name" value="Integrin alpha, N-terminal"/>
    <property type="match status" value="1"/>
</dbReference>
<evidence type="ECO:0000259" key="2">
    <source>
        <dbReference type="Pfam" id="PF01833"/>
    </source>
</evidence>
<evidence type="ECO:0000313" key="3">
    <source>
        <dbReference type="EMBL" id="OGF65023.1"/>
    </source>
</evidence>
<proteinExistence type="predicted"/>
<comment type="caution">
    <text evidence="3">The sequence shown here is derived from an EMBL/GenBank/DDBJ whole genome shotgun (WGS) entry which is preliminary data.</text>
</comment>
<dbReference type="EMBL" id="MFGW01000122">
    <property type="protein sequence ID" value="OGF65023.1"/>
    <property type="molecule type" value="Genomic_DNA"/>
</dbReference>
<dbReference type="SUPFAM" id="SSF81296">
    <property type="entry name" value="E set domains"/>
    <property type="match status" value="1"/>
</dbReference>
<dbReference type="CDD" id="cd00102">
    <property type="entry name" value="IPT"/>
    <property type="match status" value="1"/>
</dbReference>
<dbReference type="Pfam" id="PF13517">
    <property type="entry name" value="FG-GAP_3"/>
    <property type="match status" value="1"/>
</dbReference>
<evidence type="ECO:0000256" key="1">
    <source>
        <dbReference type="ARBA" id="ARBA00022729"/>
    </source>
</evidence>
<accession>A0A1F5VNT4</accession>
<sequence length="720" mass="79894">MKIIYIAFIIYFLLLSFCLADKQAIFNPEKGYYEIWDIERNEIIAIHKYDAKSNRPSNGIRLNYFPYQEGWPILMAFGMEEPITIADVDKDNKQELVFMTRKDWKMHLYSHYGTPEDKWNEPILSFIATIGDINHDGYQEVIATFSNDGNAYGAGAMEITSKMLNGFPNPANQTFITSSVADIDRDGNYEIFFAPHFNSKLFYGLYALGSWGSLMPGFPVYFPCAWYPDSGGCFAPANFHASPSIGDFDDDGIMEISLGTSNTKLYLIKNDGSIFRNWPLVFYLDGWIDLNPPALADIDNDGKLELSITDSAYLKKLFVFNEDASVVEGFPQPVDELGYRCPALADIDDDGSIELFVSDSSGRIFAFRNNGESLPGWPVDAKIDTGDSMQFYNAPTLGDINGDGKMDVIAAGLNGQSCPDGYIVAYDIYGNIIPGFPLKEVDYAFVRGVGVLLDLDNDGDIEICVHSEHCLNTTDPSYVYCYDLPYTYNEEKIAWPGYAHDSQHTGRYVNPAVKSPEVRSIRPDSVSYKGGKKVVIRGENFISGAGVFFGGIPATNVEVINSTTIYATAPPHKPCFMFINDISVSPYELSNKLAGQLVSNGSRFKAEDDVDDNISSGCIVNVVVTHPSPDQRQAVLRAGFTYTGYEPPIDTVMLFVSKYSPMGTFENNGANWRWMNPEGLWGMLNDNANCISNPYPSGNIVAYYGNGTSCNYNTGGRNYG</sequence>
<protein>
    <recommendedName>
        <fullName evidence="2">IPT/TIG domain-containing protein</fullName>
    </recommendedName>
</protein>
<feature type="domain" description="IPT/TIG" evidence="2">
    <location>
        <begin position="516"/>
        <end position="582"/>
    </location>
</feature>
<dbReference type="InterPro" id="IPR014756">
    <property type="entry name" value="Ig_E-set"/>
</dbReference>
<dbReference type="AlphaFoldDB" id="A0A1F5VNT4"/>
<dbReference type="PANTHER" id="PTHR44103:SF1">
    <property type="entry name" value="PROPROTEIN CONVERTASE P"/>
    <property type="match status" value="1"/>
</dbReference>
<name>A0A1F5VNT4_9BACT</name>
<dbReference type="InterPro" id="IPR002909">
    <property type="entry name" value="IPT_dom"/>
</dbReference>
<dbReference type="InterPro" id="IPR013517">
    <property type="entry name" value="FG-GAP"/>
</dbReference>
<dbReference type="InterPro" id="IPR013783">
    <property type="entry name" value="Ig-like_fold"/>
</dbReference>
<gene>
    <name evidence="3" type="ORF">A2Y62_14470</name>
</gene>
<organism evidence="3 4">
    <name type="scientific">Candidatus Fischerbacteria bacterium RBG_13_37_8</name>
    <dbReference type="NCBI Taxonomy" id="1817863"/>
    <lineage>
        <taxon>Bacteria</taxon>
        <taxon>Candidatus Fischeribacteriota</taxon>
    </lineage>
</organism>
<dbReference type="PANTHER" id="PTHR44103">
    <property type="entry name" value="PROPROTEIN CONVERTASE P"/>
    <property type="match status" value="1"/>
</dbReference>
<dbReference type="SUPFAM" id="SSF69318">
    <property type="entry name" value="Integrin alpha N-terminal domain"/>
    <property type="match status" value="2"/>
</dbReference>
<reference evidence="3 4" key="1">
    <citation type="journal article" date="2016" name="Nat. Commun.">
        <title>Thousands of microbial genomes shed light on interconnected biogeochemical processes in an aquifer system.</title>
        <authorList>
            <person name="Anantharaman K."/>
            <person name="Brown C.T."/>
            <person name="Hug L.A."/>
            <person name="Sharon I."/>
            <person name="Castelle C.J."/>
            <person name="Probst A.J."/>
            <person name="Thomas B.C."/>
            <person name="Singh A."/>
            <person name="Wilkins M.J."/>
            <person name="Karaoz U."/>
            <person name="Brodie E.L."/>
            <person name="Williams K.H."/>
            <person name="Hubbard S.S."/>
            <person name="Banfield J.F."/>
        </authorList>
    </citation>
    <scope>NUCLEOTIDE SEQUENCE [LARGE SCALE GENOMIC DNA]</scope>
</reference>
<dbReference type="InterPro" id="IPR028994">
    <property type="entry name" value="Integrin_alpha_N"/>
</dbReference>
<dbReference type="Proteomes" id="UP000178943">
    <property type="component" value="Unassembled WGS sequence"/>
</dbReference>
<dbReference type="Pfam" id="PF01833">
    <property type="entry name" value="TIG"/>
    <property type="match status" value="1"/>
</dbReference>
<keyword evidence="1" id="KW-0732">Signal</keyword>
<evidence type="ECO:0000313" key="4">
    <source>
        <dbReference type="Proteomes" id="UP000178943"/>
    </source>
</evidence>
<dbReference type="Gene3D" id="2.60.40.10">
    <property type="entry name" value="Immunoglobulins"/>
    <property type="match status" value="1"/>
</dbReference>